<evidence type="ECO:0000313" key="3">
    <source>
        <dbReference type="Proteomes" id="UP001159427"/>
    </source>
</evidence>
<organism evidence="2 3">
    <name type="scientific">Porites evermanni</name>
    <dbReference type="NCBI Taxonomy" id="104178"/>
    <lineage>
        <taxon>Eukaryota</taxon>
        <taxon>Metazoa</taxon>
        <taxon>Cnidaria</taxon>
        <taxon>Anthozoa</taxon>
        <taxon>Hexacorallia</taxon>
        <taxon>Scleractinia</taxon>
        <taxon>Fungiina</taxon>
        <taxon>Poritidae</taxon>
        <taxon>Porites</taxon>
    </lineage>
</organism>
<evidence type="ECO:0000256" key="1">
    <source>
        <dbReference type="SAM" id="MobiDB-lite"/>
    </source>
</evidence>
<keyword evidence="3" id="KW-1185">Reference proteome</keyword>
<reference evidence="2 3" key="1">
    <citation type="submission" date="2022-05" db="EMBL/GenBank/DDBJ databases">
        <authorList>
            <consortium name="Genoscope - CEA"/>
            <person name="William W."/>
        </authorList>
    </citation>
    <scope>NUCLEOTIDE SEQUENCE [LARGE SCALE GENOMIC DNA]</scope>
</reference>
<dbReference type="EMBL" id="CALNXI010000157">
    <property type="protein sequence ID" value="CAH3020703.1"/>
    <property type="molecule type" value="Genomic_DNA"/>
</dbReference>
<evidence type="ECO:0000313" key="2">
    <source>
        <dbReference type="EMBL" id="CAH3020703.1"/>
    </source>
</evidence>
<sequence length="374" mass="42518">MSMVVNSQLITQALAENEAVRVWNVPLIVSVHPTISQKARGEVFLHASCREEVRGKVDSLLGEAREKVSSPKCQNRKHATTSREIERMRTPVGNKDSPGSAGSNDSPNKSWLNKFAKPTRVRLINENKKRKKEKAQLKASPQGKERNDKTRKEKYEMKRKCVFQAHWKEVYPWVEHDSINDVMLCKVCRAYPNICDKSSPLSEGAGGFGKYRVQSLQSRDISSDHGKCLNKWKVDKENADKPLATMMKTVSAKRDDETKSRMEKLFNTAHYVAKEGLAFKKFTGLCDLQEKNGLDMGNNYRNEIKCKEFVSSIAAIEQEKYVKEIRDAMFLCVLADGATDKSVTEQLTVFVRYTDSIRHSFLTLSLFSLPMLQV</sequence>
<proteinExistence type="predicted"/>
<gene>
    <name evidence="2" type="ORF">PEVE_00008337</name>
</gene>
<protein>
    <recommendedName>
        <fullName evidence="4">TTF-type domain-containing protein</fullName>
    </recommendedName>
</protein>
<evidence type="ECO:0008006" key="4">
    <source>
        <dbReference type="Google" id="ProtNLM"/>
    </source>
</evidence>
<name>A0ABN8LYK8_9CNID</name>
<accession>A0ABN8LYK8</accession>
<comment type="caution">
    <text evidence="2">The sequence shown here is derived from an EMBL/GenBank/DDBJ whole genome shotgun (WGS) entry which is preliminary data.</text>
</comment>
<dbReference type="Proteomes" id="UP001159427">
    <property type="component" value="Unassembled WGS sequence"/>
</dbReference>
<feature type="compositionally biased region" description="Basic and acidic residues" evidence="1">
    <location>
        <begin position="143"/>
        <end position="152"/>
    </location>
</feature>
<feature type="region of interest" description="Disordered" evidence="1">
    <location>
        <begin position="64"/>
        <end position="152"/>
    </location>
</feature>
<dbReference type="PANTHER" id="PTHR46880:SF5">
    <property type="entry name" value="DUF4371 DOMAIN-CONTAINING PROTEIN"/>
    <property type="match status" value="1"/>
</dbReference>
<dbReference type="PANTHER" id="PTHR46880">
    <property type="entry name" value="RAS-ASSOCIATING DOMAIN-CONTAINING PROTEIN"/>
    <property type="match status" value="1"/>
</dbReference>
<feature type="compositionally biased region" description="Polar residues" evidence="1">
    <location>
        <begin position="100"/>
        <end position="111"/>
    </location>
</feature>